<organism evidence="5 6">
    <name type="scientific">Denticeps clupeoides</name>
    <name type="common">denticle herring</name>
    <dbReference type="NCBI Taxonomy" id="299321"/>
    <lineage>
        <taxon>Eukaryota</taxon>
        <taxon>Metazoa</taxon>
        <taxon>Chordata</taxon>
        <taxon>Craniata</taxon>
        <taxon>Vertebrata</taxon>
        <taxon>Euteleostomi</taxon>
        <taxon>Actinopterygii</taxon>
        <taxon>Neopterygii</taxon>
        <taxon>Teleostei</taxon>
        <taxon>Clupei</taxon>
        <taxon>Clupeiformes</taxon>
        <taxon>Denticipitoidei</taxon>
        <taxon>Denticipitidae</taxon>
        <taxon>Denticeps</taxon>
    </lineage>
</organism>
<dbReference type="GeneTree" id="ENSGT01120000271825"/>
<dbReference type="PANTHER" id="PTHR16675">
    <property type="entry name" value="MHC CLASS I-RELATED"/>
    <property type="match status" value="1"/>
</dbReference>
<evidence type="ECO:0000256" key="2">
    <source>
        <dbReference type="ARBA" id="ARBA00023319"/>
    </source>
</evidence>
<dbReference type="Pfam" id="PF07654">
    <property type="entry name" value="C1-set"/>
    <property type="match status" value="1"/>
</dbReference>
<evidence type="ECO:0000259" key="4">
    <source>
        <dbReference type="PROSITE" id="PS50835"/>
    </source>
</evidence>
<dbReference type="Ensembl" id="ENSDCDT00010052306.1">
    <property type="protein sequence ID" value="ENSDCDP00010042273.1"/>
    <property type="gene ID" value="ENSDCDG00010026648.1"/>
</dbReference>
<proteinExistence type="predicted"/>
<keyword evidence="6" id="KW-1185">Reference proteome</keyword>
<dbReference type="PROSITE" id="PS50835">
    <property type="entry name" value="IG_LIKE"/>
    <property type="match status" value="1"/>
</dbReference>
<dbReference type="PANTHER" id="PTHR16675:SF191">
    <property type="entry name" value="CLASS I HISTOCOMPATIBILITY ANTIGEN, F10 ALPHA CHAIN-LIKE-RELATED"/>
    <property type="match status" value="1"/>
</dbReference>
<keyword evidence="2" id="KW-0393">Immunoglobulin domain</keyword>
<dbReference type="AlphaFoldDB" id="A0AAY4DA25"/>
<protein>
    <recommendedName>
        <fullName evidence="4">Ig-like domain-containing protein</fullName>
    </recommendedName>
</protein>
<feature type="transmembrane region" description="Helical" evidence="3">
    <location>
        <begin position="304"/>
        <end position="324"/>
    </location>
</feature>
<dbReference type="RefSeq" id="XP_028853076.1">
    <property type="nucleotide sequence ID" value="XM_028997243.1"/>
</dbReference>
<dbReference type="FunFam" id="3.30.500.10:FF:000007">
    <property type="entry name" value="Major histocompatibility complex class I LDA"/>
    <property type="match status" value="1"/>
</dbReference>
<dbReference type="GO" id="GO:0005615">
    <property type="term" value="C:extracellular space"/>
    <property type="evidence" value="ECO:0007669"/>
    <property type="project" value="TreeGrafter"/>
</dbReference>
<dbReference type="GO" id="GO:0006955">
    <property type="term" value="P:immune response"/>
    <property type="evidence" value="ECO:0007669"/>
    <property type="project" value="TreeGrafter"/>
</dbReference>
<accession>A0AAY4DA25</accession>
<reference evidence="5" key="2">
    <citation type="submission" date="2025-08" db="UniProtKB">
        <authorList>
            <consortium name="Ensembl"/>
        </authorList>
    </citation>
    <scope>IDENTIFICATION</scope>
</reference>
<dbReference type="Gene3D" id="2.60.40.10">
    <property type="entry name" value="Immunoglobulins"/>
    <property type="match status" value="1"/>
</dbReference>
<dbReference type="SUPFAM" id="SSF54452">
    <property type="entry name" value="MHC antigen-recognition domain"/>
    <property type="match status" value="1"/>
</dbReference>
<keyword evidence="3" id="KW-0472">Membrane</keyword>
<dbReference type="InterPro" id="IPR003597">
    <property type="entry name" value="Ig_C1-set"/>
</dbReference>
<name>A0AAY4DA25_9TELE</name>
<feature type="domain" description="Ig-like" evidence="4">
    <location>
        <begin position="203"/>
        <end position="292"/>
    </location>
</feature>
<gene>
    <name evidence="5" type="primary">LOC114800120</name>
</gene>
<dbReference type="InterPro" id="IPR003006">
    <property type="entry name" value="Ig/MHC_CS"/>
</dbReference>
<dbReference type="SMART" id="SM00407">
    <property type="entry name" value="IGc1"/>
    <property type="match status" value="1"/>
</dbReference>
<keyword evidence="3" id="KW-1133">Transmembrane helix</keyword>
<evidence type="ECO:0000256" key="1">
    <source>
        <dbReference type="ARBA" id="ARBA00023180"/>
    </source>
</evidence>
<dbReference type="GeneID" id="114800120"/>
<dbReference type="InterPro" id="IPR007110">
    <property type="entry name" value="Ig-like_dom"/>
</dbReference>
<dbReference type="SUPFAM" id="SSF48726">
    <property type="entry name" value="Immunoglobulin"/>
    <property type="match status" value="1"/>
</dbReference>
<dbReference type="InterPro" id="IPR013783">
    <property type="entry name" value="Ig-like_fold"/>
</dbReference>
<dbReference type="InterPro" id="IPR011162">
    <property type="entry name" value="MHC_I/II-like_Ag-recog"/>
</dbReference>
<reference evidence="5 6" key="1">
    <citation type="submission" date="2020-06" db="EMBL/GenBank/DDBJ databases">
        <authorList>
            <consortium name="Wellcome Sanger Institute Data Sharing"/>
        </authorList>
    </citation>
    <scope>NUCLEOTIDE SEQUENCE [LARGE SCALE GENOMIC DNA]</scope>
</reference>
<reference evidence="5" key="3">
    <citation type="submission" date="2025-09" db="UniProtKB">
        <authorList>
            <consortium name="Ensembl"/>
        </authorList>
    </citation>
    <scope>IDENTIFICATION</scope>
</reference>
<dbReference type="Gene3D" id="3.30.500.10">
    <property type="entry name" value="MHC class I-like antigen recognition-like"/>
    <property type="match status" value="1"/>
</dbReference>
<sequence>MDVALDAPRLVFFFCFIMNADAGSHSLWALSTFIVEDTQFPEFSVVVMLDDVQIMYYNSNFKNFFYRASASELSASEQNIANIVAQHQHKSMKYRALESKTHHNLTRGINVQQRIAGCELMDSSSSSPVLSWDAFNGEPVEELTFNKHLNTMESHGLWPSTWNQIELIDVQSLYANLYHPLCIKTLKHYLSKEKNRVIRKVKPRVRLVSKDGGTRVSCLATGFYPRHINLTLSRDGQPVDEEQTTGGELLPNADGTYQMRKTLDVTPEDLKESHKFTCTATHLSLDNKLDVSLDYVPPVGTGPLAYSLVTLVILGFVLVTVLVWKLCKRGVSSCCRSPPHEVRNLQ</sequence>
<keyword evidence="1" id="KW-0325">Glycoprotein</keyword>
<evidence type="ECO:0000256" key="3">
    <source>
        <dbReference type="SAM" id="Phobius"/>
    </source>
</evidence>
<dbReference type="PROSITE" id="PS00290">
    <property type="entry name" value="IG_MHC"/>
    <property type="match status" value="1"/>
</dbReference>
<dbReference type="InterPro" id="IPR050208">
    <property type="entry name" value="MHC_class-I_related"/>
</dbReference>
<dbReference type="GO" id="GO:0009897">
    <property type="term" value="C:external side of plasma membrane"/>
    <property type="evidence" value="ECO:0007669"/>
    <property type="project" value="TreeGrafter"/>
</dbReference>
<dbReference type="InterPro" id="IPR037055">
    <property type="entry name" value="MHC_I-like_Ag-recog_sf"/>
</dbReference>
<evidence type="ECO:0000313" key="6">
    <source>
        <dbReference type="Proteomes" id="UP000694580"/>
    </source>
</evidence>
<dbReference type="Proteomes" id="UP000694580">
    <property type="component" value="Chromosome 11"/>
</dbReference>
<evidence type="ECO:0000313" key="5">
    <source>
        <dbReference type="Ensembl" id="ENSDCDP00010042273.1"/>
    </source>
</evidence>
<dbReference type="InterPro" id="IPR036179">
    <property type="entry name" value="Ig-like_dom_sf"/>
</dbReference>
<keyword evidence="3" id="KW-0812">Transmembrane</keyword>